<dbReference type="eggNOG" id="KOG3700">
    <property type="taxonomic scope" value="Eukaryota"/>
</dbReference>
<dbReference type="AlphaFoldDB" id="T1L0P4"/>
<dbReference type="GO" id="GO:0016747">
    <property type="term" value="F:acyltransferase activity, transferring groups other than amino-acyl groups"/>
    <property type="evidence" value="ECO:0007669"/>
    <property type="project" value="InterPro"/>
</dbReference>
<dbReference type="SMART" id="SM00703">
    <property type="entry name" value="NRF"/>
    <property type="match status" value="1"/>
</dbReference>
<evidence type="ECO:0000256" key="1">
    <source>
        <dbReference type="SAM" id="Phobius"/>
    </source>
</evidence>
<feature type="transmembrane region" description="Helical" evidence="1">
    <location>
        <begin position="285"/>
        <end position="311"/>
    </location>
</feature>
<sequence length="720" mass="82474">MAYVSSRYFIVYIGYFFTIGLINCDHLIVSPLTSTPSSSHQLDYQSAWSRLENFTKLSIHNLVNRYQKDVNHIIKSSKISIECENSLETFMQDLKLMKVDAIRQFDSMGRIPTGLLDGTWIDPGSFHQCLDLPGTQYCFMFSKMPLPSANHREGWHRPHSNQQFNLTTEAFKYLTSYAHFFRYLNLTTGLCVPQLCSKDDIQSIAVTGHNYYKTGFTVNVDLCTNRSSSNEIALREIIATFFIVAIISLNIAGTITKGTRGPQFLSHFNFAANWKKLFQPRSSDAAIPALDGIKTITMAFMILVHIFFLLFYPKYLSSFKIPGTSTSPLVVLFFLGPFTVDTFFLITGLEMTLQLIKKRRPFNLTGYLLMRYIRFVTVIGWTICCYIVFFSNHVRDIIGGPYWPFFKATGTIPVKCGRKWPLHILLIAHYFNVGEDSQLCLLGDWYLEADYLFTVLFLAILIPSLKGKLKASYVITIIFIIFGSVIIGLVMHFGEVQHTWQPLMYQDEGFIRYLAFIHGKPWGHISPYFIGVLLGLKFYDTIKVNKVKMTSIWIIWIICWIILMIYESSINLNLFVVPYSVSLAYGMFSKIIWSFIVGWVIYACQHGYSHRWMEKFLSFHAFTVLSRINLSVLFVNLLVVRLRNATLQSNSLPILMDIIYSEVIPLFVIIYAVSFVFSVLVEGPTINLIKQMATRKPRNKKVTDIALATDEAVKSVLTSS</sequence>
<dbReference type="Proteomes" id="UP000015104">
    <property type="component" value="Unassembled WGS sequence"/>
</dbReference>
<dbReference type="InterPro" id="IPR052728">
    <property type="entry name" value="O2_lipid_transport_reg"/>
</dbReference>
<feature type="transmembrane region" description="Helical" evidence="1">
    <location>
        <begin position="551"/>
        <end position="570"/>
    </location>
</feature>
<reference evidence="3" key="2">
    <citation type="submission" date="2015-06" db="UniProtKB">
        <authorList>
            <consortium name="EnsemblMetazoa"/>
        </authorList>
    </citation>
    <scope>IDENTIFICATION</scope>
</reference>
<feature type="transmembrane region" description="Helical" evidence="1">
    <location>
        <begin position="582"/>
        <end position="604"/>
    </location>
</feature>
<dbReference type="EnsemblMetazoa" id="tetur30g01450.1">
    <property type="protein sequence ID" value="tetur30g01450.1"/>
    <property type="gene ID" value="tetur30g01450"/>
</dbReference>
<dbReference type="InterPro" id="IPR006621">
    <property type="entry name" value="Nose-resist-to-fluoxetine_N"/>
</dbReference>
<keyword evidence="1" id="KW-0812">Transmembrane</keyword>
<dbReference type="InterPro" id="IPR002656">
    <property type="entry name" value="Acyl_transf_3_dom"/>
</dbReference>
<reference evidence="4" key="1">
    <citation type="submission" date="2011-08" db="EMBL/GenBank/DDBJ databases">
        <authorList>
            <person name="Rombauts S."/>
        </authorList>
    </citation>
    <scope>NUCLEOTIDE SEQUENCE</scope>
    <source>
        <strain evidence="4">London</strain>
    </source>
</reference>
<organism evidence="3 4">
    <name type="scientific">Tetranychus urticae</name>
    <name type="common">Two-spotted spider mite</name>
    <dbReference type="NCBI Taxonomy" id="32264"/>
    <lineage>
        <taxon>Eukaryota</taxon>
        <taxon>Metazoa</taxon>
        <taxon>Ecdysozoa</taxon>
        <taxon>Arthropoda</taxon>
        <taxon>Chelicerata</taxon>
        <taxon>Arachnida</taxon>
        <taxon>Acari</taxon>
        <taxon>Acariformes</taxon>
        <taxon>Trombidiformes</taxon>
        <taxon>Prostigmata</taxon>
        <taxon>Eleutherengona</taxon>
        <taxon>Raphignathae</taxon>
        <taxon>Tetranychoidea</taxon>
        <taxon>Tetranychidae</taxon>
        <taxon>Tetranychus</taxon>
    </lineage>
</organism>
<feature type="transmembrane region" description="Helical" evidence="1">
    <location>
        <begin position="232"/>
        <end position="252"/>
    </location>
</feature>
<dbReference type="OMA" id="IVFREMI"/>
<feature type="transmembrane region" description="Helical" evidence="1">
    <location>
        <begin position="658"/>
        <end position="681"/>
    </location>
</feature>
<keyword evidence="4" id="KW-1185">Reference proteome</keyword>
<dbReference type="HOGENOM" id="CLU_007874_4_0_1"/>
<dbReference type="EMBL" id="CAEY01000868">
    <property type="status" value="NOT_ANNOTATED_CDS"/>
    <property type="molecule type" value="Genomic_DNA"/>
</dbReference>
<keyword evidence="1" id="KW-0472">Membrane</keyword>
<feature type="domain" description="Nose resistant-to-fluoxetine protein N-terminal" evidence="2">
    <location>
        <begin position="80"/>
        <end position="225"/>
    </location>
</feature>
<name>T1L0P4_TETUR</name>
<proteinExistence type="predicted"/>
<protein>
    <recommendedName>
        <fullName evidence="2">Nose resistant-to-fluoxetine protein N-terminal domain-containing protein</fullName>
    </recommendedName>
</protein>
<feature type="transmembrane region" description="Helical" evidence="1">
    <location>
        <begin position="9"/>
        <end position="29"/>
    </location>
</feature>
<feature type="transmembrane region" description="Helical" evidence="1">
    <location>
        <begin position="616"/>
        <end position="638"/>
    </location>
</feature>
<dbReference type="Pfam" id="PF20146">
    <property type="entry name" value="NRF"/>
    <property type="match status" value="1"/>
</dbReference>
<dbReference type="KEGG" id="tut:107369173"/>
<dbReference type="PANTHER" id="PTHR11161:SF0">
    <property type="entry name" value="O-ACYLTRANSFERASE LIKE PROTEIN"/>
    <property type="match status" value="1"/>
</dbReference>
<feature type="transmembrane region" description="Helical" evidence="1">
    <location>
        <begin position="522"/>
        <end position="539"/>
    </location>
</feature>
<feature type="transmembrane region" description="Helical" evidence="1">
    <location>
        <begin position="445"/>
        <end position="465"/>
    </location>
</feature>
<evidence type="ECO:0000313" key="3">
    <source>
        <dbReference type="EnsemblMetazoa" id="tetur30g01450.1"/>
    </source>
</evidence>
<dbReference type="Pfam" id="PF01757">
    <property type="entry name" value="Acyl_transf_3"/>
    <property type="match status" value="1"/>
</dbReference>
<keyword evidence="1" id="KW-1133">Transmembrane helix</keyword>
<feature type="transmembrane region" description="Helical" evidence="1">
    <location>
        <begin position="372"/>
        <end position="391"/>
    </location>
</feature>
<gene>
    <name evidence="3" type="primary">107369173</name>
</gene>
<dbReference type="OrthoDB" id="10026250at2759"/>
<accession>T1L0P4</accession>
<feature type="transmembrane region" description="Helical" evidence="1">
    <location>
        <begin position="331"/>
        <end position="351"/>
    </location>
</feature>
<evidence type="ECO:0000259" key="2">
    <source>
        <dbReference type="SMART" id="SM00703"/>
    </source>
</evidence>
<evidence type="ECO:0000313" key="4">
    <source>
        <dbReference type="Proteomes" id="UP000015104"/>
    </source>
</evidence>
<feature type="transmembrane region" description="Helical" evidence="1">
    <location>
        <begin position="472"/>
        <end position="494"/>
    </location>
</feature>
<dbReference type="PANTHER" id="PTHR11161">
    <property type="entry name" value="O-ACYLTRANSFERASE"/>
    <property type="match status" value="1"/>
</dbReference>